<dbReference type="Pfam" id="PF21647">
    <property type="entry name" value="DUF6857"/>
    <property type="match status" value="1"/>
</dbReference>
<protein>
    <submittedName>
        <fullName evidence="4">Uncharacterized protein</fullName>
    </submittedName>
</protein>
<keyword evidence="5" id="KW-1185">Reference proteome</keyword>
<dbReference type="Pfam" id="PF06075">
    <property type="entry name" value="DUF936"/>
    <property type="match status" value="1"/>
</dbReference>
<accession>A0AAV3RR41</accession>
<organism evidence="4 5">
    <name type="scientific">Lithospermum erythrorhizon</name>
    <name type="common">Purple gromwell</name>
    <name type="synonym">Lithospermum officinale var. erythrorhizon</name>
    <dbReference type="NCBI Taxonomy" id="34254"/>
    <lineage>
        <taxon>Eukaryota</taxon>
        <taxon>Viridiplantae</taxon>
        <taxon>Streptophyta</taxon>
        <taxon>Embryophyta</taxon>
        <taxon>Tracheophyta</taxon>
        <taxon>Spermatophyta</taxon>
        <taxon>Magnoliopsida</taxon>
        <taxon>eudicotyledons</taxon>
        <taxon>Gunneridae</taxon>
        <taxon>Pentapetalae</taxon>
        <taxon>asterids</taxon>
        <taxon>lamiids</taxon>
        <taxon>Boraginales</taxon>
        <taxon>Boraginaceae</taxon>
        <taxon>Boraginoideae</taxon>
        <taxon>Lithospermeae</taxon>
        <taxon>Lithospermum</taxon>
    </lineage>
</organism>
<gene>
    <name evidence="4" type="ORF">LIER_31166</name>
</gene>
<dbReference type="InterPro" id="IPR010341">
    <property type="entry name" value="DUF936_pln"/>
</dbReference>
<dbReference type="AlphaFoldDB" id="A0AAV3RR41"/>
<evidence type="ECO:0000313" key="4">
    <source>
        <dbReference type="EMBL" id="GAA0183817.1"/>
    </source>
</evidence>
<feature type="domain" description="DUF936" evidence="2">
    <location>
        <begin position="7"/>
        <end position="124"/>
    </location>
</feature>
<name>A0AAV3RR41_LITER</name>
<comment type="caution">
    <text evidence="4">The sequence shown here is derived from an EMBL/GenBank/DDBJ whole genome shotgun (WGS) entry which is preliminary data.</text>
</comment>
<feature type="compositionally biased region" description="Low complexity" evidence="1">
    <location>
        <begin position="204"/>
        <end position="214"/>
    </location>
</feature>
<dbReference type="PANTHER" id="PTHR31928">
    <property type="entry name" value="EXPRESSED PROTEIN"/>
    <property type="match status" value="1"/>
</dbReference>
<proteinExistence type="predicted"/>
<dbReference type="InterPro" id="IPR048297">
    <property type="entry name" value="DUF936_dom_pln"/>
</dbReference>
<feature type="region of interest" description="Disordered" evidence="1">
    <location>
        <begin position="237"/>
        <end position="276"/>
    </location>
</feature>
<dbReference type="EMBL" id="BAABME010011481">
    <property type="protein sequence ID" value="GAA0183817.1"/>
    <property type="molecule type" value="Genomic_DNA"/>
</dbReference>
<feature type="compositionally biased region" description="Basic and acidic residues" evidence="1">
    <location>
        <begin position="180"/>
        <end position="202"/>
    </location>
</feature>
<evidence type="ECO:0000259" key="2">
    <source>
        <dbReference type="Pfam" id="PF06075"/>
    </source>
</evidence>
<evidence type="ECO:0000256" key="1">
    <source>
        <dbReference type="SAM" id="MobiDB-lite"/>
    </source>
</evidence>
<feature type="region of interest" description="Disordered" evidence="1">
    <location>
        <begin position="158"/>
        <end position="214"/>
    </location>
</feature>
<feature type="domain" description="DUF6857" evidence="3">
    <location>
        <begin position="309"/>
        <end position="622"/>
    </location>
</feature>
<dbReference type="Proteomes" id="UP001454036">
    <property type="component" value="Unassembled WGS sequence"/>
</dbReference>
<reference evidence="4 5" key="1">
    <citation type="submission" date="2024-01" db="EMBL/GenBank/DDBJ databases">
        <title>The complete chloroplast genome sequence of Lithospermum erythrorhizon: insights into the phylogenetic relationship among Boraginaceae species and the maternal lineages of purple gromwells.</title>
        <authorList>
            <person name="Okada T."/>
            <person name="Watanabe K."/>
        </authorList>
    </citation>
    <scope>NUCLEOTIDE SEQUENCE [LARGE SCALE GENOMIC DNA]</scope>
</reference>
<evidence type="ECO:0000313" key="5">
    <source>
        <dbReference type="Proteomes" id="UP001454036"/>
    </source>
</evidence>
<sequence>MRVMAKLKSGVLLKLLEDMNQNNNSLEMFDKKPVIIQIRGIIPVLEEGDLWPNKGFYLRVSDLSHAIFVSLPPNHDEMILSNNLKLGQYIYVQRLEKSEPVPLLRGITPVPGIRNCEGSPEDIVSTPKFLKQIKFPEHDSIVEKSVISEEVIKNSANRRMLASGGRPHRKIRSTSASKVRPSEPRKSFDTRSRGSSVDHDSDSDSTLSCVSSSRVSKRRSWNESEILRVKQIVNSSMVKQERTPRPRSANASPVRRARYDSSDDNSSCLTNRKVKGAPRKLVKSTKTSKISVAKVNAEPISSPTCCLVGEKKGAETGILWGSLPPNLIKLGKEIIKQRDTALLAAAEALQEACAAERLLNCLSTFSDFHLSEGDELQPTVDKFFDLQENLAQSRLITQSLKNISPLRDSETDSGGSSSIKDTLKIAVERKKNAITWIKSAMAVDLSPCSNSNNPINCSSEGTLQAVKTSAMPLQGTKPKGPCIIKLHRQSEDISSISTSDKDEQSEWTRGCTLASSTDMATSLQNECRNLFLGYVEKYLDEVDRKSSLGGSDSEIAGILINIKKVNDWLDNIVNKEVARNSCNDGCEESANSDDPGLEACKRVRNKIYDILMKHVERTAMALENTSS</sequence>
<dbReference type="PANTHER" id="PTHR31928:SF12">
    <property type="entry name" value="DUF3741 DOMAIN-CONTAINING PROTEIN"/>
    <property type="match status" value="1"/>
</dbReference>
<evidence type="ECO:0000259" key="3">
    <source>
        <dbReference type="Pfam" id="PF21647"/>
    </source>
</evidence>
<dbReference type="InterPro" id="IPR049172">
    <property type="entry name" value="DUF6857_pln"/>
</dbReference>